<keyword evidence="2" id="KW-1185">Reference proteome</keyword>
<dbReference type="Proteomes" id="UP000006911">
    <property type="component" value="Unassembled WGS sequence"/>
</dbReference>
<dbReference type="GeneID" id="9188629"/>
<dbReference type="HOGENOM" id="CLU_3175715_0_0_1"/>
<dbReference type="AlphaFoldDB" id="D5GEZ8"/>
<dbReference type="EMBL" id="FN430197">
    <property type="protein sequence ID" value="CAZ83091.1"/>
    <property type="molecule type" value="Genomic_DNA"/>
</dbReference>
<sequence>MLSPPSSPDFIILSHKQLCLLSLSLLLPIDNSFSQLLEPSPLAIDTL</sequence>
<dbReference type="InParanoid" id="D5GEZ8"/>
<dbReference type="RefSeq" id="XP_002838900.1">
    <property type="nucleotide sequence ID" value="XM_002838854.1"/>
</dbReference>
<evidence type="ECO:0000313" key="1">
    <source>
        <dbReference type="EMBL" id="CAZ83091.1"/>
    </source>
</evidence>
<dbReference type="KEGG" id="tml:GSTUM_00006675001"/>
<name>D5GEZ8_TUBMM</name>
<gene>
    <name evidence="1" type="ORF">GSTUM_00006675001</name>
</gene>
<organism evidence="1 2">
    <name type="scientific">Tuber melanosporum (strain Mel28)</name>
    <name type="common">Perigord black truffle</name>
    <dbReference type="NCBI Taxonomy" id="656061"/>
    <lineage>
        <taxon>Eukaryota</taxon>
        <taxon>Fungi</taxon>
        <taxon>Dikarya</taxon>
        <taxon>Ascomycota</taxon>
        <taxon>Pezizomycotina</taxon>
        <taxon>Pezizomycetes</taxon>
        <taxon>Pezizales</taxon>
        <taxon>Tuberaceae</taxon>
        <taxon>Tuber</taxon>
    </lineage>
</organism>
<protein>
    <submittedName>
        <fullName evidence="1">(Perigord truffle) hypothetical protein</fullName>
    </submittedName>
</protein>
<reference evidence="1 2" key="1">
    <citation type="journal article" date="2010" name="Nature">
        <title>Perigord black truffle genome uncovers evolutionary origins and mechanisms of symbiosis.</title>
        <authorList>
            <person name="Martin F."/>
            <person name="Kohler A."/>
            <person name="Murat C."/>
            <person name="Balestrini R."/>
            <person name="Coutinho P.M."/>
            <person name="Jaillon O."/>
            <person name="Montanini B."/>
            <person name="Morin E."/>
            <person name="Noel B."/>
            <person name="Percudani R."/>
            <person name="Porcel B."/>
            <person name="Rubini A."/>
            <person name="Amicucci A."/>
            <person name="Amselem J."/>
            <person name="Anthouard V."/>
            <person name="Arcioni S."/>
            <person name="Artiguenave F."/>
            <person name="Aury J.M."/>
            <person name="Ballario P."/>
            <person name="Bolchi A."/>
            <person name="Brenna A."/>
            <person name="Brun A."/>
            <person name="Buee M."/>
            <person name="Cantarel B."/>
            <person name="Chevalier G."/>
            <person name="Couloux A."/>
            <person name="Da Silva C."/>
            <person name="Denoeud F."/>
            <person name="Duplessis S."/>
            <person name="Ghignone S."/>
            <person name="Hilselberger B."/>
            <person name="Iotti M."/>
            <person name="Marcais B."/>
            <person name="Mello A."/>
            <person name="Miranda M."/>
            <person name="Pacioni G."/>
            <person name="Quesneville H."/>
            <person name="Riccioni C."/>
            <person name="Ruotolo R."/>
            <person name="Splivallo R."/>
            <person name="Stocchi V."/>
            <person name="Tisserant E."/>
            <person name="Viscomi A.R."/>
            <person name="Zambonelli A."/>
            <person name="Zampieri E."/>
            <person name="Henrissat B."/>
            <person name="Lebrun M.H."/>
            <person name="Paolocci F."/>
            <person name="Bonfante P."/>
            <person name="Ottonello S."/>
            <person name="Wincker P."/>
        </authorList>
    </citation>
    <scope>NUCLEOTIDE SEQUENCE [LARGE SCALE GENOMIC DNA]</scope>
    <source>
        <strain evidence="1 2">Mel28</strain>
    </source>
</reference>
<proteinExistence type="predicted"/>
<evidence type="ECO:0000313" key="2">
    <source>
        <dbReference type="Proteomes" id="UP000006911"/>
    </source>
</evidence>
<accession>D5GEZ8</accession>